<dbReference type="Proteomes" id="UP000824078">
    <property type="component" value="Unassembled WGS sequence"/>
</dbReference>
<evidence type="ECO:0000259" key="1">
    <source>
        <dbReference type="SMART" id="SM00471"/>
    </source>
</evidence>
<evidence type="ECO:0000313" key="2">
    <source>
        <dbReference type="EMBL" id="HIU23970.1"/>
    </source>
</evidence>
<dbReference type="Gene3D" id="1.10.3210.10">
    <property type="entry name" value="Hypothetical protein af1432"/>
    <property type="match status" value="1"/>
</dbReference>
<name>A0A9D1HZ73_9ACTN</name>
<organism evidence="2 3">
    <name type="scientific">Candidatus Coprovicinus avistercoris</name>
    <dbReference type="NCBI Taxonomy" id="2840754"/>
    <lineage>
        <taxon>Bacteria</taxon>
        <taxon>Bacillati</taxon>
        <taxon>Actinomycetota</taxon>
        <taxon>Coriobacteriia</taxon>
        <taxon>Coriobacteriales</taxon>
        <taxon>Coriobacteriaceae</taxon>
        <taxon>Coriobacteriaceae incertae sedis</taxon>
        <taxon>Candidatus Coprovicinus</taxon>
    </lineage>
</organism>
<comment type="caution">
    <text evidence="2">The sequence shown here is derived from an EMBL/GenBank/DDBJ whole genome shotgun (WGS) entry which is preliminary data.</text>
</comment>
<dbReference type="Pfam" id="PF01966">
    <property type="entry name" value="HD"/>
    <property type="match status" value="1"/>
</dbReference>
<sequence>MEHTGEHTEVDEMAAELCRCGRLECEHEFIQHGSTTVYQHSLRVARVACKFAAALSLTVDRTALIRGALLHDYFLYDWHEADPSHRLHGFRHPARALQNAREDFELTATEEDIIAHHMFPLVPIPPHTREGWIVMLADKVCALEETIRRS</sequence>
<protein>
    <submittedName>
        <fullName evidence="2">HD domain-containing protein</fullName>
    </submittedName>
</protein>
<dbReference type="SMART" id="SM00471">
    <property type="entry name" value="HDc"/>
    <property type="match status" value="1"/>
</dbReference>
<reference evidence="2" key="2">
    <citation type="journal article" date="2021" name="PeerJ">
        <title>Extensive microbial diversity within the chicken gut microbiome revealed by metagenomics and culture.</title>
        <authorList>
            <person name="Gilroy R."/>
            <person name="Ravi A."/>
            <person name="Getino M."/>
            <person name="Pursley I."/>
            <person name="Horton D.L."/>
            <person name="Alikhan N.F."/>
            <person name="Baker D."/>
            <person name="Gharbi K."/>
            <person name="Hall N."/>
            <person name="Watson M."/>
            <person name="Adriaenssens E.M."/>
            <person name="Foster-Nyarko E."/>
            <person name="Jarju S."/>
            <person name="Secka A."/>
            <person name="Antonio M."/>
            <person name="Oren A."/>
            <person name="Chaudhuri R.R."/>
            <person name="La Ragione R."/>
            <person name="Hildebrand F."/>
            <person name="Pallen M.J."/>
        </authorList>
    </citation>
    <scope>NUCLEOTIDE SEQUENCE</scope>
    <source>
        <strain evidence="2">ChiHjej12B11-29160</strain>
    </source>
</reference>
<evidence type="ECO:0000313" key="3">
    <source>
        <dbReference type="Proteomes" id="UP000824078"/>
    </source>
</evidence>
<reference evidence="2" key="1">
    <citation type="submission" date="2020-10" db="EMBL/GenBank/DDBJ databases">
        <authorList>
            <person name="Gilroy R."/>
        </authorList>
    </citation>
    <scope>NUCLEOTIDE SEQUENCE</scope>
    <source>
        <strain evidence="2">ChiHjej12B11-29160</strain>
    </source>
</reference>
<proteinExistence type="predicted"/>
<dbReference type="InterPro" id="IPR003607">
    <property type="entry name" value="HD/PDEase_dom"/>
</dbReference>
<accession>A0A9D1HZ73</accession>
<dbReference type="SUPFAM" id="SSF109604">
    <property type="entry name" value="HD-domain/PDEase-like"/>
    <property type="match status" value="1"/>
</dbReference>
<feature type="domain" description="HD/PDEase" evidence="1">
    <location>
        <begin position="33"/>
        <end position="150"/>
    </location>
</feature>
<dbReference type="NCBIfam" id="TIGR00277">
    <property type="entry name" value="HDIG"/>
    <property type="match status" value="1"/>
</dbReference>
<dbReference type="InterPro" id="IPR006674">
    <property type="entry name" value="HD_domain"/>
</dbReference>
<gene>
    <name evidence="2" type="ORF">IAD17_03505</name>
</gene>
<dbReference type="InterPro" id="IPR006675">
    <property type="entry name" value="HDIG_dom"/>
</dbReference>
<dbReference type="EMBL" id="DVMQ01000012">
    <property type="protein sequence ID" value="HIU23970.1"/>
    <property type="molecule type" value="Genomic_DNA"/>
</dbReference>
<dbReference type="CDD" id="cd00077">
    <property type="entry name" value="HDc"/>
    <property type="match status" value="1"/>
</dbReference>
<dbReference type="AlphaFoldDB" id="A0A9D1HZ73"/>